<reference evidence="1" key="1">
    <citation type="submission" date="2021-01" db="EMBL/GenBank/DDBJ databases">
        <authorList>
            <person name="Corre E."/>
            <person name="Pelletier E."/>
            <person name="Niang G."/>
            <person name="Scheremetjew M."/>
            <person name="Finn R."/>
            <person name="Kale V."/>
            <person name="Holt S."/>
            <person name="Cochrane G."/>
            <person name="Meng A."/>
            <person name="Brown T."/>
            <person name="Cohen L."/>
        </authorList>
    </citation>
    <scope>NUCLEOTIDE SEQUENCE</scope>
    <source>
        <strain evidence="1">CCMP645</strain>
    </source>
</reference>
<protein>
    <recommendedName>
        <fullName evidence="2">Histidine phosphatase family protein</fullName>
    </recommendedName>
</protein>
<name>A0A7S4BA31_CHRCT</name>
<dbReference type="Gene3D" id="3.40.50.1240">
    <property type="entry name" value="Phosphoglycerate mutase-like"/>
    <property type="match status" value="1"/>
</dbReference>
<evidence type="ECO:0000313" key="1">
    <source>
        <dbReference type="EMBL" id="CAE0759385.1"/>
    </source>
</evidence>
<organism evidence="1">
    <name type="scientific">Chrysotila carterae</name>
    <name type="common">Marine alga</name>
    <name type="synonym">Syracosphaera carterae</name>
    <dbReference type="NCBI Taxonomy" id="13221"/>
    <lineage>
        <taxon>Eukaryota</taxon>
        <taxon>Haptista</taxon>
        <taxon>Haptophyta</taxon>
        <taxon>Prymnesiophyceae</taxon>
        <taxon>Isochrysidales</taxon>
        <taxon>Isochrysidaceae</taxon>
        <taxon>Chrysotila</taxon>
    </lineage>
</organism>
<dbReference type="AlphaFoldDB" id="A0A7S4BA31"/>
<proteinExistence type="predicted"/>
<dbReference type="EMBL" id="HBIZ01019146">
    <property type="protein sequence ID" value="CAE0759385.1"/>
    <property type="molecule type" value="Transcribed_RNA"/>
</dbReference>
<gene>
    <name evidence="1" type="ORF">PCAR00345_LOCUS11979</name>
</gene>
<sequence>MEPEKDAEDNHTQDTRRVFLVRHAESEQNVAAHRLAARGEISALLSLLSIGFDSPLSGGGRLQLAQIYEKTLVEHVRPGQMDERIRSLCGWIDARPERENIVVVGHGQFFKRLLGRDAVQANVSALECTFSKGKGFSFVREHQLAPLILPDAGADAHERA</sequence>
<accession>A0A7S4BA31</accession>
<dbReference type="InterPro" id="IPR029033">
    <property type="entry name" value="His_PPase_superfam"/>
</dbReference>
<evidence type="ECO:0008006" key="2">
    <source>
        <dbReference type="Google" id="ProtNLM"/>
    </source>
</evidence>
<dbReference type="SUPFAM" id="SSF53254">
    <property type="entry name" value="Phosphoglycerate mutase-like"/>
    <property type="match status" value="1"/>
</dbReference>